<keyword evidence="2" id="KW-1185">Reference proteome</keyword>
<proteinExistence type="predicted"/>
<evidence type="ECO:0000313" key="1">
    <source>
        <dbReference type="EMBL" id="MDC0668159.1"/>
    </source>
</evidence>
<name>A0ABT5B3N9_9BACT</name>
<reference evidence="1 2" key="1">
    <citation type="submission" date="2022-11" db="EMBL/GenBank/DDBJ databases">
        <title>Minimal conservation of predation-associated metabolite biosynthetic gene clusters underscores biosynthetic potential of Myxococcota including descriptions for ten novel species: Archangium lansinium sp. nov., Myxococcus landrumus sp. nov., Nannocystis bai.</title>
        <authorList>
            <person name="Ahearne A."/>
            <person name="Stevens C."/>
            <person name="Dowd S."/>
        </authorList>
    </citation>
    <scope>NUCLEOTIDE SEQUENCE [LARGE SCALE GENOMIC DNA]</scope>
    <source>
        <strain evidence="1 2">NCELM</strain>
    </source>
</reference>
<protein>
    <submittedName>
        <fullName evidence="1">Uncharacterized protein</fullName>
    </submittedName>
</protein>
<evidence type="ECO:0000313" key="2">
    <source>
        <dbReference type="Proteomes" id="UP001217838"/>
    </source>
</evidence>
<sequence length="215" mass="23736">MPGDYRTFLTCMGHDTGGITTLHAGGFVVSHMHLSFAKVLKIEKKAKHRLPPRFTLVGELLEDPYECLCLDTEPSASEPHVARISISRSTAPKAGTDGFSRYEAAQSLAELVFAGAFVSFVFPRHRVEALMERAEPQADGPRAADKLLRRMEFTLHPASGGYSAFYTRSDAAALVYQNSRVPLHVRLRAQTVPVARQLVAMLKEHLGFVGSELRE</sequence>
<accession>A0ABT5B3N9</accession>
<gene>
    <name evidence="1" type="ORF">POL58_10440</name>
</gene>
<organism evidence="1 2">
    <name type="scientific">Nannocystis radixulma</name>
    <dbReference type="NCBI Taxonomy" id="2995305"/>
    <lineage>
        <taxon>Bacteria</taxon>
        <taxon>Pseudomonadati</taxon>
        <taxon>Myxococcota</taxon>
        <taxon>Polyangia</taxon>
        <taxon>Nannocystales</taxon>
        <taxon>Nannocystaceae</taxon>
        <taxon>Nannocystis</taxon>
    </lineage>
</organism>
<dbReference type="Proteomes" id="UP001217838">
    <property type="component" value="Unassembled WGS sequence"/>
</dbReference>
<comment type="caution">
    <text evidence="1">The sequence shown here is derived from an EMBL/GenBank/DDBJ whole genome shotgun (WGS) entry which is preliminary data.</text>
</comment>
<dbReference type="EMBL" id="JAQNDN010000003">
    <property type="protein sequence ID" value="MDC0668159.1"/>
    <property type="molecule type" value="Genomic_DNA"/>
</dbReference>